<evidence type="ECO:0000256" key="6">
    <source>
        <dbReference type="SAM" id="Coils"/>
    </source>
</evidence>
<feature type="transmembrane region" description="Helical" evidence="7">
    <location>
        <begin position="829"/>
        <end position="850"/>
    </location>
</feature>
<feature type="transmembrane region" description="Helical" evidence="7">
    <location>
        <begin position="423"/>
        <end position="447"/>
    </location>
</feature>
<keyword evidence="10" id="KW-1185">Reference proteome</keyword>
<feature type="domain" description="ABC3 transporter permease C-terminal" evidence="8">
    <location>
        <begin position="375"/>
        <end position="490"/>
    </location>
</feature>
<feature type="domain" description="ABC3 transporter permease C-terminal" evidence="8">
    <location>
        <begin position="779"/>
        <end position="895"/>
    </location>
</feature>
<reference evidence="9 10" key="1">
    <citation type="journal article" date="2023" name="Microbiol. Spectr.">
        <title>Symbiosis of Carpenter Bees with Uncharacterized Lactic Acid Bacteria Showing NAD Auxotrophy.</title>
        <authorList>
            <person name="Kawasaki S."/>
            <person name="Ozawa K."/>
            <person name="Mori T."/>
            <person name="Yamamoto A."/>
            <person name="Ito M."/>
            <person name="Ohkuma M."/>
            <person name="Sakamoto M."/>
            <person name="Matsutani M."/>
        </authorList>
    </citation>
    <scope>NUCLEOTIDE SEQUENCE [LARGE SCALE GENOMIC DNA]</scope>
    <source>
        <strain evidence="9 10">XA3</strain>
    </source>
</reference>
<dbReference type="AlphaFoldDB" id="A0AAU9DI99"/>
<name>A0AAU9DI99_9LACO</name>
<evidence type="ECO:0000256" key="1">
    <source>
        <dbReference type="ARBA" id="ARBA00004651"/>
    </source>
</evidence>
<protein>
    <submittedName>
        <fullName evidence="9">ABC transporter permease</fullName>
    </submittedName>
</protein>
<evidence type="ECO:0000256" key="5">
    <source>
        <dbReference type="ARBA" id="ARBA00023136"/>
    </source>
</evidence>
<evidence type="ECO:0000313" key="9">
    <source>
        <dbReference type="EMBL" id="BDR58081.1"/>
    </source>
</evidence>
<evidence type="ECO:0000256" key="4">
    <source>
        <dbReference type="ARBA" id="ARBA00022989"/>
    </source>
</evidence>
<organism evidence="9 10">
    <name type="scientific">Xylocopilactobacillus apicola</name>
    <dbReference type="NCBI Taxonomy" id="2932184"/>
    <lineage>
        <taxon>Bacteria</taxon>
        <taxon>Bacillati</taxon>
        <taxon>Bacillota</taxon>
        <taxon>Bacilli</taxon>
        <taxon>Lactobacillales</taxon>
        <taxon>Lactobacillaceae</taxon>
        <taxon>Xylocopilactobacillus</taxon>
    </lineage>
</organism>
<keyword evidence="5 7" id="KW-0472">Membrane</keyword>
<keyword evidence="6" id="KW-0175">Coiled coil</keyword>
<dbReference type="PANTHER" id="PTHR30287">
    <property type="entry name" value="MEMBRANE COMPONENT OF PREDICTED ABC SUPERFAMILY METABOLITE UPTAKE TRANSPORTER"/>
    <property type="match status" value="1"/>
</dbReference>
<dbReference type="Proteomes" id="UP001321861">
    <property type="component" value="Chromosome"/>
</dbReference>
<feature type="transmembrane region" description="Helical" evidence="7">
    <location>
        <begin position="376"/>
        <end position="397"/>
    </location>
</feature>
<dbReference type="PANTHER" id="PTHR30287:SF1">
    <property type="entry name" value="INNER MEMBRANE PROTEIN"/>
    <property type="match status" value="1"/>
</dbReference>
<dbReference type="KEGG" id="xap:XA3_05220"/>
<evidence type="ECO:0000256" key="2">
    <source>
        <dbReference type="ARBA" id="ARBA00022475"/>
    </source>
</evidence>
<feature type="transmembrane region" description="Helical" evidence="7">
    <location>
        <begin position="467"/>
        <end position="489"/>
    </location>
</feature>
<proteinExistence type="predicted"/>
<dbReference type="InterPro" id="IPR038766">
    <property type="entry name" value="Membrane_comp_ABC_pdt"/>
</dbReference>
<comment type="subcellular location">
    <subcellularLocation>
        <location evidence="1">Cell membrane</location>
        <topology evidence="1">Multi-pass membrane protein</topology>
    </subcellularLocation>
</comment>
<dbReference type="InterPro" id="IPR003838">
    <property type="entry name" value="ABC3_permease_C"/>
</dbReference>
<dbReference type="GO" id="GO:0005886">
    <property type="term" value="C:plasma membrane"/>
    <property type="evidence" value="ECO:0007669"/>
    <property type="project" value="UniProtKB-SubCell"/>
</dbReference>
<evidence type="ECO:0000256" key="7">
    <source>
        <dbReference type="SAM" id="Phobius"/>
    </source>
</evidence>
<keyword evidence="2" id="KW-1003">Cell membrane</keyword>
<feature type="transmembrane region" description="Helical" evidence="7">
    <location>
        <begin position="870"/>
        <end position="888"/>
    </location>
</feature>
<sequence length="905" mass="101519">MRKKALWKDLFGSFSHSKGRFFAIVGLMLLGSFALVGLKVTGPDMRQTGAKYFQKLNTADLSVIGSLGIDSDDQKKIDQTPGIHEIEYGYFKDATIDQTKNSFRLFSKPKNISKYELIKGRLPKHADEIAIDAQYQGQYHLGQRITFNEKSDPAGQKNLKRQNFKISGFVSSGEIISFVNRGQSTAGTGELKGYGVILPSNFQSDYYMLARLRFNDTRKLDPYSELYNKRIEAHKTALNEQLKGQPQKRLAAIKEKSQSQIDEVNQQVIAGKNQLALEKIQLTQASKEITAAKNSPLAQTQALNQKEQDLKSKEEELNTAEQKIKATALKVEQGRETLKHLEQPVYTAYNRRDFPGGIGYGIYGNISRIVDSLANIFPIFLYFVAALVTMATMTRFVDEERIKSGTLKALGYSNNDIIKKFTIYGFISAILGSVIGIVLGHTLIPIVVYNAYSEGFTVPKIELQMDLGITLIALMLAIISAVIPTYLVALRQLQERPANLLLPKPPAAGSKIMLERIPWIWNHLKFSAKVTARNIFRYKKRMYMTIFGVSGAVCMLFAGLAVQHSISGINSRQFNELIRYDLIVAQNNYVSDQQAQKFDQKLQQKSIDQKLAVHYEEMTKVAGKNGDLQSITMITPHRASDLNQFITLDQCQNHHNIPLTDDGVVISERLASLLNVKKGDQITLKDASGKNRSMKVIGICEMYMGHFVFMNKTAYQKIFAQKYQANAELITLKDRSLPNVQRQAASFMKLGSVKGVVQNTALMNEVSVVVKALDQIMVVLIIIAALLAIVIMYNLTNINVSERIRELSTIKVLGFYNQEVTMYIYRETIYLSLLGVLVGYLFGEILHRYIIFAVPPEDVMFNPALNYLPFAAPFVVVAVITVVLGILVNRKLKNLEMLAALKSVD</sequence>
<feature type="transmembrane region" description="Helical" evidence="7">
    <location>
        <begin position="542"/>
        <end position="562"/>
    </location>
</feature>
<keyword evidence="3 7" id="KW-0812">Transmembrane</keyword>
<feature type="transmembrane region" description="Helical" evidence="7">
    <location>
        <begin position="776"/>
        <end position="795"/>
    </location>
</feature>
<keyword evidence="4 7" id="KW-1133">Transmembrane helix</keyword>
<feature type="coiled-coil region" evidence="6">
    <location>
        <begin position="303"/>
        <end position="330"/>
    </location>
</feature>
<feature type="transmembrane region" description="Helical" evidence="7">
    <location>
        <begin position="21"/>
        <end position="38"/>
    </location>
</feature>
<dbReference type="EMBL" id="AP026802">
    <property type="protein sequence ID" value="BDR58081.1"/>
    <property type="molecule type" value="Genomic_DNA"/>
</dbReference>
<evidence type="ECO:0000259" key="8">
    <source>
        <dbReference type="Pfam" id="PF02687"/>
    </source>
</evidence>
<evidence type="ECO:0000256" key="3">
    <source>
        <dbReference type="ARBA" id="ARBA00022692"/>
    </source>
</evidence>
<gene>
    <name evidence="9" type="primary">ylbB</name>
    <name evidence="9" type="ORF">XA3_05220</name>
</gene>
<dbReference type="Pfam" id="PF02687">
    <property type="entry name" value="FtsX"/>
    <property type="match status" value="2"/>
</dbReference>
<accession>A0AAU9DI99</accession>
<dbReference type="RefSeq" id="WP_317636002.1">
    <property type="nucleotide sequence ID" value="NZ_AP026802.1"/>
</dbReference>
<evidence type="ECO:0000313" key="10">
    <source>
        <dbReference type="Proteomes" id="UP001321861"/>
    </source>
</evidence>